<dbReference type="RefSeq" id="WP_173152596.1">
    <property type="nucleotide sequence ID" value="NZ_AP022871.1"/>
</dbReference>
<dbReference type="InterPro" id="IPR044855">
    <property type="entry name" value="CoA-Trfase_III_dom3_sf"/>
</dbReference>
<evidence type="ECO:0000313" key="2">
    <source>
        <dbReference type="EMBL" id="BCB82828.1"/>
    </source>
</evidence>
<protein>
    <submittedName>
        <fullName evidence="2">2-methylfumaryl-CoA isomerase</fullName>
    </submittedName>
</protein>
<name>A0A6F8YA20_9ACTN</name>
<dbReference type="PANTHER" id="PTHR48207:SF3">
    <property type="entry name" value="SUCCINATE--HYDROXYMETHYLGLUTARATE COA-TRANSFERASE"/>
    <property type="match status" value="1"/>
</dbReference>
<evidence type="ECO:0000256" key="1">
    <source>
        <dbReference type="ARBA" id="ARBA00022679"/>
    </source>
</evidence>
<reference evidence="2 3" key="2">
    <citation type="submission" date="2020-03" db="EMBL/GenBank/DDBJ databases">
        <authorList>
            <person name="Ichikawa N."/>
            <person name="Kimura A."/>
            <person name="Kitahashi Y."/>
            <person name="Uohara A."/>
        </authorList>
    </citation>
    <scope>NUCLEOTIDE SEQUENCE [LARGE SCALE GENOMIC DNA]</scope>
    <source>
        <strain evidence="2 3">NBRC 105367</strain>
    </source>
</reference>
<reference evidence="2 3" key="1">
    <citation type="submission" date="2020-03" db="EMBL/GenBank/DDBJ databases">
        <title>Whole genome shotgun sequence of Phytohabitans suffuscus NBRC 105367.</title>
        <authorList>
            <person name="Komaki H."/>
            <person name="Tamura T."/>
        </authorList>
    </citation>
    <scope>NUCLEOTIDE SEQUENCE [LARGE SCALE GENOMIC DNA]</scope>
    <source>
        <strain evidence="2 3">NBRC 105367</strain>
    </source>
</reference>
<dbReference type="Gene3D" id="3.30.1540.10">
    <property type="entry name" value="formyl-coa transferase, domain 3"/>
    <property type="match status" value="1"/>
</dbReference>
<dbReference type="KEGG" id="psuu:Psuf_001410"/>
<dbReference type="EMBL" id="AP022871">
    <property type="protein sequence ID" value="BCB82828.1"/>
    <property type="molecule type" value="Genomic_DNA"/>
</dbReference>
<dbReference type="AlphaFoldDB" id="A0A6F8YA20"/>
<keyword evidence="3" id="KW-1185">Reference proteome</keyword>
<dbReference type="PANTHER" id="PTHR48207">
    <property type="entry name" value="SUCCINATE--HYDROXYMETHYLGLUTARATE COA-TRANSFERASE"/>
    <property type="match status" value="1"/>
</dbReference>
<dbReference type="Gene3D" id="3.40.50.10540">
    <property type="entry name" value="Crotonobetainyl-coa:carnitine coa-transferase, domain 1"/>
    <property type="match status" value="1"/>
</dbReference>
<organism evidence="2 3">
    <name type="scientific">Phytohabitans suffuscus</name>
    <dbReference type="NCBI Taxonomy" id="624315"/>
    <lineage>
        <taxon>Bacteria</taxon>
        <taxon>Bacillati</taxon>
        <taxon>Actinomycetota</taxon>
        <taxon>Actinomycetes</taxon>
        <taxon>Micromonosporales</taxon>
        <taxon>Micromonosporaceae</taxon>
    </lineage>
</organism>
<accession>A0A6F8YA20</accession>
<dbReference type="SUPFAM" id="SSF89796">
    <property type="entry name" value="CoA-transferase family III (CaiB/BaiF)"/>
    <property type="match status" value="1"/>
</dbReference>
<gene>
    <name evidence="2" type="primary">mct</name>
    <name evidence="2" type="ORF">Psuf_001410</name>
</gene>
<keyword evidence="1" id="KW-0808">Transferase</keyword>
<evidence type="ECO:0000313" key="3">
    <source>
        <dbReference type="Proteomes" id="UP000503011"/>
    </source>
</evidence>
<sequence>MSSGPLSGLHVLDLSTFVAGPSGTMVLAQLGADVVRVDPLGGATDTRRLPLAPDGSSLYWAGLNRHKRSVSLDLAGEAGRAVVRRLLARPGDGYGILVTNAVNQPWLDYDALRGVRPDLVMVHIAGRPDGRPAVDYTVNAEVGLPWLTGPVDSTRPVNHVLPAWDLLTGLHAALSVVAADRRRRATGRGELIRINLSDVAVTTLAHLGFLADTAVNGSTRVREGNYLYGAYGSDFATKDGHRIMVIALTDRHWARLVEVTEAAAVISALEERLGADFSRERHRYAHRDLITAVLNPWFSARVRSEVVDRLERAHVLWGDYRRTEELDVGPDSPVAASGLFEAVDHPGVGTYPVPGPVARMRGWDPPRPAPAATIGEHTGQVLAEWLAAGEAELAGLRAAGVTR</sequence>
<proteinExistence type="predicted"/>
<dbReference type="GO" id="GO:0016853">
    <property type="term" value="F:isomerase activity"/>
    <property type="evidence" value="ECO:0007669"/>
    <property type="project" value="UniProtKB-KW"/>
</dbReference>
<dbReference type="InterPro" id="IPR003673">
    <property type="entry name" value="CoA-Trfase_fam_III"/>
</dbReference>
<dbReference type="GO" id="GO:0008410">
    <property type="term" value="F:CoA-transferase activity"/>
    <property type="evidence" value="ECO:0007669"/>
    <property type="project" value="TreeGrafter"/>
</dbReference>
<dbReference type="Proteomes" id="UP000503011">
    <property type="component" value="Chromosome"/>
</dbReference>
<dbReference type="Pfam" id="PF02515">
    <property type="entry name" value="CoA_transf_3"/>
    <property type="match status" value="1"/>
</dbReference>
<dbReference type="InterPro" id="IPR023606">
    <property type="entry name" value="CoA-Trfase_III_dom_1_sf"/>
</dbReference>
<dbReference type="InterPro" id="IPR050483">
    <property type="entry name" value="CoA-transferase_III_domain"/>
</dbReference>
<keyword evidence="2" id="KW-0413">Isomerase</keyword>